<proteinExistence type="predicted"/>
<gene>
    <name evidence="9" type="ORF">NIES30_21905</name>
</gene>
<dbReference type="AlphaFoldDB" id="A0A1U7IZX5"/>
<evidence type="ECO:0000313" key="10">
    <source>
        <dbReference type="Proteomes" id="UP000185557"/>
    </source>
</evidence>
<comment type="caution">
    <text evidence="9">The sequence shown here is derived from an EMBL/GenBank/DDBJ whole genome shotgun (WGS) entry which is preliminary data.</text>
</comment>
<dbReference type="InterPro" id="IPR036162">
    <property type="entry name" value="Resolvase-like_N_sf"/>
</dbReference>
<keyword evidence="1" id="KW-0229">DNA integration</keyword>
<dbReference type="PROSITE" id="PS51737">
    <property type="entry name" value="RECOMBINASE_DNA_BIND"/>
    <property type="match status" value="1"/>
</dbReference>
<evidence type="ECO:0000256" key="6">
    <source>
        <dbReference type="SAM" id="MobiDB-lite"/>
    </source>
</evidence>
<keyword evidence="2" id="KW-0238">DNA-binding</keyword>
<evidence type="ECO:0000259" key="7">
    <source>
        <dbReference type="PROSITE" id="PS51736"/>
    </source>
</evidence>
<name>A0A1U7IZX5_9CYAN</name>
<dbReference type="SUPFAM" id="SSF53041">
    <property type="entry name" value="Resolvase-like"/>
    <property type="match status" value="1"/>
</dbReference>
<dbReference type="Gene3D" id="3.40.50.1390">
    <property type="entry name" value="Resolvase, N-terminal catalytic domain"/>
    <property type="match status" value="1"/>
</dbReference>
<dbReference type="InterPro" id="IPR011109">
    <property type="entry name" value="DNA_bind_recombinase_dom"/>
</dbReference>
<feature type="active site" description="O-(5'-phospho-DNA)-serine intermediate" evidence="4 5">
    <location>
        <position position="11"/>
    </location>
</feature>
<dbReference type="EMBL" id="MRCG01000021">
    <property type="protein sequence ID" value="OKH44670.1"/>
    <property type="molecule type" value="Genomic_DNA"/>
</dbReference>
<dbReference type="PROSITE" id="PS00397">
    <property type="entry name" value="RECOMBINASES_1"/>
    <property type="match status" value="1"/>
</dbReference>
<dbReference type="NCBIfam" id="NF041201">
    <property type="entry name" value="recomb_XisF"/>
    <property type="match status" value="1"/>
</dbReference>
<feature type="domain" description="Resolvase/invertase-type recombinase catalytic" evidence="7">
    <location>
        <begin position="3"/>
        <end position="146"/>
    </location>
</feature>
<dbReference type="GO" id="GO:0015074">
    <property type="term" value="P:DNA integration"/>
    <property type="evidence" value="ECO:0007669"/>
    <property type="project" value="UniProtKB-KW"/>
</dbReference>
<dbReference type="InterPro" id="IPR038109">
    <property type="entry name" value="DNA_bind_recomb_sf"/>
</dbReference>
<dbReference type="PANTHER" id="PTHR30461">
    <property type="entry name" value="DNA-INVERTASE FROM LAMBDOID PROPHAGE"/>
    <property type="match status" value="1"/>
</dbReference>
<dbReference type="GO" id="GO:0000150">
    <property type="term" value="F:DNA strand exchange activity"/>
    <property type="evidence" value="ECO:0007669"/>
    <property type="project" value="InterPro"/>
</dbReference>
<dbReference type="InterPro" id="IPR050639">
    <property type="entry name" value="SSR_resolvase"/>
</dbReference>
<dbReference type="RefSeq" id="WP_073610586.1">
    <property type="nucleotide sequence ID" value="NZ_MRCG01000021.1"/>
</dbReference>
<dbReference type="Proteomes" id="UP000185557">
    <property type="component" value="Unassembled WGS sequence"/>
</dbReference>
<evidence type="ECO:0000256" key="2">
    <source>
        <dbReference type="ARBA" id="ARBA00023125"/>
    </source>
</evidence>
<dbReference type="InterPro" id="IPR006119">
    <property type="entry name" value="Resolv_N"/>
</dbReference>
<reference evidence="9 10" key="1">
    <citation type="submission" date="2016-11" db="EMBL/GenBank/DDBJ databases">
        <title>Draft Genome Sequences of Nine Cyanobacterial Strains from Diverse Habitats.</title>
        <authorList>
            <person name="Zhu T."/>
            <person name="Hou S."/>
            <person name="Lu X."/>
            <person name="Hess W.R."/>
        </authorList>
    </citation>
    <scope>NUCLEOTIDE SEQUENCE [LARGE SCALE GENOMIC DNA]</scope>
    <source>
        <strain evidence="9 10">NIES-30</strain>
    </source>
</reference>
<dbReference type="SMART" id="SM00857">
    <property type="entry name" value="Resolvase"/>
    <property type="match status" value="1"/>
</dbReference>
<evidence type="ECO:0008006" key="11">
    <source>
        <dbReference type="Google" id="ProtNLM"/>
    </source>
</evidence>
<evidence type="ECO:0000313" key="9">
    <source>
        <dbReference type="EMBL" id="OKH44670.1"/>
    </source>
</evidence>
<dbReference type="CDD" id="cd03768">
    <property type="entry name" value="SR_ResInv"/>
    <property type="match status" value="1"/>
</dbReference>
<evidence type="ECO:0000256" key="3">
    <source>
        <dbReference type="ARBA" id="ARBA00023172"/>
    </source>
</evidence>
<keyword evidence="3" id="KW-0233">DNA recombination</keyword>
<dbReference type="STRING" id="549789.NIES30_21905"/>
<evidence type="ECO:0000256" key="5">
    <source>
        <dbReference type="PROSITE-ProRule" id="PRU10137"/>
    </source>
</evidence>
<dbReference type="PROSITE" id="PS51736">
    <property type="entry name" value="RECOMBINASES_3"/>
    <property type="match status" value="1"/>
</dbReference>
<accession>A0A1U7IZX5</accession>
<evidence type="ECO:0000256" key="1">
    <source>
        <dbReference type="ARBA" id="ARBA00022908"/>
    </source>
</evidence>
<organism evidence="9 10">
    <name type="scientific">Phormidium tenue NIES-30</name>
    <dbReference type="NCBI Taxonomy" id="549789"/>
    <lineage>
        <taxon>Bacteria</taxon>
        <taxon>Bacillati</taxon>
        <taxon>Cyanobacteriota</taxon>
        <taxon>Cyanophyceae</taxon>
        <taxon>Oscillatoriophycideae</taxon>
        <taxon>Oscillatoriales</taxon>
        <taxon>Oscillatoriaceae</taxon>
        <taxon>Phormidium</taxon>
    </lineage>
</organism>
<feature type="domain" description="Recombinase" evidence="8">
    <location>
        <begin position="152"/>
        <end position="271"/>
    </location>
</feature>
<dbReference type="InterPro" id="IPR025827">
    <property type="entry name" value="Zn_ribbon_recom_dom"/>
</dbReference>
<keyword evidence="10" id="KW-1185">Reference proteome</keyword>
<sequence length="455" mass="51610">MPSTIGYCRVSSREQSDNTAALDQQKARVKEAGAEEILVDVESGRSGREDDRPEFQRLMRLVEQQRVEKVIVTRLDRLSRSVITLRRILDLFQASEVVLIALDNSVDMTTAAGKFHVHMLASLAEMESDHLSERIKHGHAHFRKQKRVCHAPLGYRVNNFKLTVDKEAFICMLESKLELSKFSLSRWLIETYISVQSLDGTIRRFNKVYGFPVFYSASALGRWLRSPVLRGHIVYRPKSINPEVYHNQHEGLMTEDEYQDIKQILDFNSRLGGFGHSRGRYALTGLVRCDCCGKGCIIANGYRGQYKYFLCARSRTKACECNKGVRMEVLEKAVIDALVQRAEEIANLANVSTPQKESAELAELRSQLAVLEAMGENSAIVEARASLKQQIEALTHRRESRTQLDTGLKDLLITVASQTDFWESLPTDQKQRFLRLLVEAVVIRNGHLVGVDLLV</sequence>
<evidence type="ECO:0000259" key="8">
    <source>
        <dbReference type="PROSITE" id="PS51737"/>
    </source>
</evidence>
<dbReference type="Gene3D" id="3.90.1750.20">
    <property type="entry name" value="Putative Large Serine Recombinase, Chain B, Domain 2"/>
    <property type="match status" value="1"/>
</dbReference>
<dbReference type="Pfam" id="PF00239">
    <property type="entry name" value="Resolvase"/>
    <property type="match status" value="1"/>
</dbReference>
<feature type="region of interest" description="Disordered" evidence="6">
    <location>
        <begin position="1"/>
        <end position="27"/>
    </location>
</feature>
<protein>
    <recommendedName>
        <fullName evidence="11">Resolvase</fullName>
    </recommendedName>
</protein>
<dbReference type="Pfam" id="PF13408">
    <property type="entry name" value="Zn_ribbon_recom"/>
    <property type="match status" value="1"/>
</dbReference>
<evidence type="ECO:0000256" key="4">
    <source>
        <dbReference type="PIRSR" id="PIRSR606118-50"/>
    </source>
</evidence>
<dbReference type="GO" id="GO:0003677">
    <property type="term" value="F:DNA binding"/>
    <property type="evidence" value="ECO:0007669"/>
    <property type="project" value="UniProtKB-KW"/>
</dbReference>
<dbReference type="PANTHER" id="PTHR30461:SF2">
    <property type="entry name" value="SERINE RECOMBINASE PINE-RELATED"/>
    <property type="match status" value="1"/>
</dbReference>
<dbReference type="InterPro" id="IPR006118">
    <property type="entry name" value="Recombinase_CS"/>
</dbReference>